<dbReference type="Pfam" id="PF13560">
    <property type="entry name" value="HTH_31"/>
    <property type="match status" value="1"/>
</dbReference>
<dbReference type="Gene3D" id="1.10.260.40">
    <property type="entry name" value="lambda repressor-like DNA-binding domains"/>
    <property type="match status" value="1"/>
</dbReference>
<comment type="caution">
    <text evidence="2">The sequence shown here is derived from an EMBL/GenBank/DDBJ whole genome shotgun (WGS) entry which is preliminary data.</text>
</comment>
<protein>
    <submittedName>
        <fullName evidence="2">Helix-turn-helix transcriptional regulator</fullName>
    </submittedName>
</protein>
<dbReference type="EMBL" id="BAABHF010000046">
    <property type="protein sequence ID" value="GAA4512565.1"/>
    <property type="molecule type" value="Genomic_DNA"/>
</dbReference>
<dbReference type="Proteomes" id="UP001500503">
    <property type="component" value="Unassembled WGS sequence"/>
</dbReference>
<gene>
    <name evidence="2" type="ORF">GCM10023191_078480</name>
</gene>
<dbReference type="PROSITE" id="PS50943">
    <property type="entry name" value="HTH_CROC1"/>
    <property type="match status" value="1"/>
</dbReference>
<dbReference type="SMART" id="SM00530">
    <property type="entry name" value="HTH_XRE"/>
    <property type="match status" value="1"/>
</dbReference>
<dbReference type="InterPro" id="IPR001387">
    <property type="entry name" value="Cro/C1-type_HTH"/>
</dbReference>
<dbReference type="RefSeq" id="WP_345472694.1">
    <property type="nucleotide sequence ID" value="NZ_BAABHF010000046.1"/>
</dbReference>
<feature type="domain" description="HTH cro/C1-type" evidence="1">
    <location>
        <begin position="19"/>
        <end position="52"/>
    </location>
</feature>
<evidence type="ECO:0000259" key="1">
    <source>
        <dbReference type="PROSITE" id="PS50943"/>
    </source>
</evidence>
<reference evidence="3" key="1">
    <citation type="journal article" date="2019" name="Int. J. Syst. Evol. Microbiol.">
        <title>The Global Catalogue of Microorganisms (GCM) 10K type strain sequencing project: providing services to taxonomists for standard genome sequencing and annotation.</title>
        <authorList>
            <consortium name="The Broad Institute Genomics Platform"/>
            <consortium name="The Broad Institute Genome Sequencing Center for Infectious Disease"/>
            <person name="Wu L."/>
            <person name="Ma J."/>
        </authorList>
    </citation>
    <scope>NUCLEOTIDE SEQUENCE [LARGE SCALE GENOMIC DNA]</scope>
    <source>
        <strain evidence="3">JCM 17933</strain>
    </source>
</reference>
<accession>A0ABP8QXL8</accession>
<evidence type="ECO:0000313" key="3">
    <source>
        <dbReference type="Proteomes" id="UP001500503"/>
    </source>
</evidence>
<dbReference type="SUPFAM" id="SSF47413">
    <property type="entry name" value="lambda repressor-like DNA-binding domains"/>
    <property type="match status" value="1"/>
</dbReference>
<sequence>MDVSGSGPVVLRILLGAELRRLRELAGISPQQAARALGVSESKISRMEHGRHAFKCDDVADLLFFYGVSDETAREEVLSLTRRANQPGWWHSYNDILPGWFQPYVGLEAAARRIRTYEAHYIPGLLQTHDYAAAVIALDGFPPEEVDRRVGLRLDRQRRFREGALRLWVIVDEAALRRRFGDTDVMRRQLEELIAATKLPNLTLQVAPFTAGGHTALNGFTILRFPDPHMTDVIYVEQLTNALYLDKRQEVDRYTLAMERLSVISASSPESVEIITRILGDL</sequence>
<keyword evidence="3" id="KW-1185">Reference proteome</keyword>
<organism evidence="2 3">
    <name type="scientific">Actinoallomurus oryzae</name>
    <dbReference type="NCBI Taxonomy" id="502180"/>
    <lineage>
        <taxon>Bacteria</taxon>
        <taxon>Bacillati</taxon>
        <taxon>Actinomycetota</taxon>
        <taxon>Actinomycetes</taxon>
        <taxon>Streptosporangiales</taxon>
        <taxon>Thermomonosporaceae</taxon>
        <taxon>Actinoallomurus</taxon>
    </lineage>
</organism>
<proteinExistence type="predicted"/>
<dbReference type="CDD" id="cd00093">
    <property type="entry name" value="HTH_XRE"/>
    <property type="match status" value="1"/>
</dbReference>
<dbReference type="InterPro" id="IPR010982">
    <property type="entry name" value="Lambda_DNA-bd_dom_sf"/>
</dbReference>
<name>A0ABP8QXL8_9ACTN</name>
<dbReference type="Pfam" id="PF19054">
    <property type="entry name" value="DUF5753"/>
    <property type="match status" value="1"/>
</dbReference>
<dbReference type="InterPro" id="IPR043917">
    <property type="entry name" value="DUF5753"/>
</dbReference>
<evidence type="ECO:0000313" key="2">
    <source>
        <dbReference type="EMBL" id="GAA4512565.1"/>
    </source>
</evidence>